<evidence type="ECO:0000313" key="3">
    <source>
        <dbReference type="EMBL" id="JAG10743.1"/>
    </source>
</evidence>
<feature type="transmembrane region" description="Helical" evidence="2">
    <location>
        <begin position="90"/>
        <end position="115"/>
    </location>
</feature>
<dbReference type="AlphaFoldDB" id="A0A0A9WW48"/>
<protein>
    <submittedName>
        <fullName evidence="3">Uncharacterized protein</fullName>
    </submittedName>
</protein>
<evidence type="ECO:0000256" key="1">
    <source>
        <dbReference type="SAM" id="MobiDB-lite"/>
    </source>
</evidence>
<organism evidence="3">
    <name type="scientific">Lygus hesperus</name>
    <name type="common">Western plant bug</name>
    <dbReference type="NCBI Taxonomy" id="30085"/>
    <lineage>
        <taxon>Eukaryota</taxon>
        <taxon>Metazoa</taxon>
        <taxon>Ecdysozoa</taxon>
        <taxon>Arthropoda</taxon>
        <taxon>Hexapoda</taxon>
        <taxon>Insecta</taxon>
        <taxon>Pterygota</taxon>
        <taxon>Neoptera</taxon>
        <taxon>Paraneoptera</taxon>
        <taxon>Hemiptera</taxon>
        <taxon>Heteroptera</taxon>
        <taxon>Panheteroptera</taxon>
        <taxon>Cimicomorpha</taxon>
        <taxon>Miridae</taxon>
        <taxon>Mirini</taxon>
        <taxon>Lygus</taxon>
    </lineage>
</organism>
<name>A0A0A9WW48_LYGHE</name>
<feature type="region of interest" description="Disordered" evidence="1">
    <location>
        <begin position="1"/>
        <end position="20"/>
    </location>
</feature>
<keyword evidence="2" id="KW-1133">Transmembrane helix</keyword>
<keyword evidence="2" id="KW-0812">Transmembrane</keyword>
<accession>A0A0A9WW48</accession>
<gene>
    <name evidence="3" type="ORF">CM83_65246</name>
</gene>
<feature type="region of interest" description="Disordered" evidence="1">
    <location>
        <begin position="148"/>
        <end position="185"/>
    </location>
</feature>
<feature type="non-terminal residue" evidence="3">
    <location>
        <position position="1"/>
    </location>
</feature>
<sequence length="505" mass="56805">RISYSVRPPSRTLGVSSQSFPKQVLTSFSQTSLDDFLPIDPANMDKQQEAQADSISTVGVQIKPDYPPSEVYSSEPPPAYQRPRHTAVQIARIAAVTLVAVSFILGFFMVASAYITATATCYQDYPSPQEQGEERPMFQALQGNLVDPLDTEESSHSKRESADAPSRSHQQHETSQSDDSAEDQPIRVKLPLQLDFDELAGSMIEKNQRSRMNCVVEKRRAEEVMDHQPKTVRLPFGVNLTTDPRYEHITGERMAIFCESGNDQRHVPMEQEQNVPMMQMHVVPIQVQQIPLHPNAIPHGPHPMHFHHQQMPRPVPHMVAPNMNGPQMGVHMGPHVPPHMAQQVQQPQQVHPQIQAQGPVELPPQVLQAVQEQLAAEQQMAAQQMAAQQQQHNRRFPPQAQINQIMPDSAEQVFIQEEIIPILHPQAHPRPEGRSMEGHPVLQAIEAVEQHPVPSETFKPPPPPGFRQLPASDRPHYVQPRSIRDVSSLLKREKRVRRCACDCAC</sequence>
<feature type="compositionally biased region" description="Basic and acidic residues" evidence="1">
    <location>
        <begin position="153"/>
        <end position="162"/>
    </location>
</feature>
<reference evidence="3" key="1">
    <citation type="journal article" date="2014" name="PLoS ONE">
        <title>Transcriptome-Based Identification of ABC Transporters in the Western Tarnished Plant Bug Lygus hesperus.</title>
        <authorList>
            <person name="Hull J.J."/>
            <person name="Chaney K."/>
            <person name="Geib S.M."/>
            <person name="Fabrick J.A."/>
            <person name="Brent C.S."/>
            <person name="Walsh D."/>
            <person name="Lavine L.C."/>
        </authorList>
    </citation>
    <scope>NUCLEOTIDE SEQUENCE</scope>
</reference>
<keyword evidence="2" id="KW-0472">Membrane</keyword>
<evidence type="ECO:0000256" key="2">
    <source>
        <dbReference type="SAM" id="Phobius"/>
    </source>
</evidence>
<proteinExistence type="predicted"/>
<dbReference type="EMBL" id="GBHO01032861">
    <property type="protein sequence ID" value="JAG10743.1"/>
    <property type="molecule type" value="Transcribed_RNA"/>
</dbReference>
<reference evidence="3" key="2">
    <citation type="submission" date="2014-07" db="EMBL/GenBank/DDBJ databases">
        <authorList>
            <person name="Hull J."/>
        </authorList>
    </citation>
    <scope>NUCLEOTIDE SEQUENCE</scope>
</reference>